<evidence type="ECO:0000313" key="3">
    <source>
        <dbReference type="Proteomes" id="UP000254869"/>
    </source>
</evidence>
<name>A0A370IEU5_9NOCA</name>
<gene>
    <name evidence="2" type="ORF">DFR76_101783</name>
</gene>
<sequence>MLHSIGMNRFPRGRARLSIVVTAFALLVGFVAAQGCSTRTEPSPPVWQTLPALGATPAGGHSGYAAVDGIEMYYADYGQGRPVLLLHGGLGSGEYWNYQVPALVRAGYRVIVADSRGHGRSTRTAEPYSYDLMSADVLALLDQLGLSRVDLVGWSDGGIIGLNLAINHPERLGKVFAYGANSDLSGLIPHGTDNPNFVRYIDRARTEYQRLSPTPDQYDGFVAQITHMWETQPNYTAAQLSAITVPITIADGEYDEAIERSHTEYLARTIPHAQLRILPNVSHFGMLQNPDEFNRAVLDSLTRP</sequence>
<dbReference type="PANTHER" id="PTHR46331">
    <property type="entry name" value="VALACYCLOVIR HYDROLASE"/>
    <property type="match status" value="1"/>
</dbReference>
<dbReference type="PANTHER" id="PTHR46331:SF2">
    <property type="entry name" value="VALACYCLOVIR HYDROLASE"/>
    <property type="match status" value="1"/>
</dbReference>
<dbReference type="Gene3D" id="3.40.50.1820">
    <property type="entry name" value="alpha/beta hydrolase"/>
    <property type="match status" value="1"/>
</dbReference>
<dbReference type="PRINTS" id="PR00111">
    <property type="entry name" value="ABHYDROLASE"/>
</dbReference>
<comment type="caution">
    <text evidence="2">The sequence shown here is derived from an EMBL/GenBank/DDBJ whole genome shotgun (WGS) entry which is preliminary data.</text>
</comment>
<proteinExistence type="predicted"/>
<dbReference type="Pfam" id="PF00561">
    <property type="entry name" value="Abhydrolase_1"/>
    <property type="match status" value="1"/>
</dbReference>
<dbReference type="AlphaFoldDB" id="A0A370IEU5"/>
<protein>
    <submittedName>
        <fullName evidence="2">Pimeloyl-ACP methyl ester carboxylesterase</fullName>
    </submittedName>
</protein>
<reference evidence="2 3" key="1">
    <citation type="submission" date="2018-07" db="EMBL/GenBank/DDBJ databases">
        <title>Genomic Encyclopedia of Type Strains, Phase IV (KMG-IV): sequencing the most valuable type-strain genomes for metagenomic binning, comparative biology and taxonomic classification.</title>
        <authorList>
            <person name="Goeker M."/>
        </authorList>
    </citation>
    <scope>NUCLEOTIDE SEQUENCE [LARGE SCALE GENOMIC DNA]</scope>
    <source>
        <strain evidence="2 3">DSM 44290</strain>
    </source>
</reference>
<dbReference type="GO" id="GO:0017171">
    <property type="term" value="F:serine hydrolase activity"/>
    <property type="evidence" value="ECO:0007669"/>
    <property type="project" value="TreeGrafter"/>
</dbReference>
<dbReference type="EMBL" id="QQBC01000001">
    <property type="protein sequence ID" value="RDI69245.1"/>
    <property type="molecule type" value="Genomic_DNA"/>
</dbReference>
<evidence type="ECO:0000259" key="1">
    <source>
        <dbReference type="Pfam" id="PF00561"/>
    </source>
</evidence>
<evidence type="ECO:0000313" key="2">
    <source>
        <dbReference type="EMBL" id="RDI69245.1"/>
    </source>
</evidence>
<feature type="domain" description="AB hydrolase-1" evidence="1">
    <location>
        <begin position="82"/>
        <end position="180"/>
    </location>
</feature>
<dbReference type="InterPro" id="IPR029058">
    <property type="entry name" value="AB_hydrolase_fold"/>
</dbReference>
<accession>A0A370IEU5</accession>
<dbReference type="InterPro" id="IPR000073">
    <property type="entry name" value="AB_hydrolase_1"/>
</dbReference>
<dbReference type="Proteomes" id="UP000254869">
    <property type="component" value="Unassembled WGS sequence"/>
</dbReference>
<organism evidence="2 3">
    <name type="scientific">Nocardia pseudobrasiliensis</name>
    <dbReference type="NCBI Taxonomy" id="45979"/>
    <lineage>
        <taxon>Bacteria</taxon>
        <taxon>Bacillati</taxon>
        <taxon>Actinomycetota</taxon>
        <taxon>Actinomycetes</taxon>
        <taxon>Mycobacteriales</taxon>
        <taxon>Nocardiaceae</taxon>
        <taxon>Nocardia</taxon>
    </lineage>
</organism>
<dbReference type="SUPFAM" id="SSF53474">
    <property type="entry name" value="alpha/beta-Hydrolases"/>
    <property type="match status" value="1"/>
</dbReference>
<keyword evidence="3" id="KW-1185">Reference proteome</keyword>
<dbReference type="STRING" id="1210086.GCA_001613105_00637"/>